<dbReference type="PROSITE" id="PS50330">
    <property type="entry name" value="UIM"/>
    <property type="match status" value="1"/>
</dbReference>
<organism evidence="3 4">
    <name type="scientific">Linnemannia elongata AG-77</name>
    <dbReference type="NCBI Taxonomy" id="1314771"/>
    <lineage>
        <taxon>Eukaryota</taxon>
        <taxon>Fungi</taxon>
        <taxon>Fungi incertae sedis</taxon>
        <taxon>Mucoromycota</taxon>
        <taxon>Mortierellomycotina</taxon>
        <taxon>Mortierellomycetes</taxon>
        <taxon>Mortierellales</taxon>
        <taxon>Mortierellaceae</taxon>
        <taxon>Linnemannia</taxon>
    </lineage>
</organism>
<feature type="region of interest" description="Disordered" evidence="2">
    <location>
        <begin position="511"/>
        <end position="540"/>
    </location>
</feature>
<dbReference type="InterPro" id="IPR039301">
    <property type="entry name" value="Sip5/DA2"/>
</dbReference>
<dbReference type="STRING" id="1314771.A0A197JP22"/>
<dbReference type="InterPro" id="IPR003903">
    <property type="entry name" value="UIM_dom"/>
</dbReference>
<name>A0A197JP22_9FUNG</name>
<feature type="compositionally biased region" description="Polar residues" evidence="2">
    <location>
        <begin position="117"/>
        <end position="132"/>
    </location>
</feature>
<accession>A0A197JP22</accession>
<evidence type="ECO:0000313" key="4">
    <source>
        <dbReference type="Proteomes" id="UP000078512"/>
    </source>
</evidence>
<evidence type="ECO:0000256" key="1">
    <source>
        <dbReference type="ARBA" id="ARBA00010402"/>
    </source>
</evidence>
<evidence type="ECO:0008006" key="5">
    <source>
        <dbReference type="Google" id="ProtNLM"/>
    </source>
</evidence>
<feature type="compositionally biased region" description="Low complexity" evidence="2">
    <location>
        <begin position="225"/>
        <end position="241"/>
    </location>
</feature>
<dbReference type="Proteomes" id="UP000078512">
    <property type="component" value="Unassembled WGS sequence"/>
</dbReference>
<feature type="region of interest" description="Disordered" evidence="2">
    <location>
        <begin position="225"/>
        <end position="273"/>
    </location>
</feature>
<feature type="compositionally biased region" description="Polar residues" evidence="2">
    <location>
        <begin position="425"/>
        <end position="445"/>
    </location>
</feature>
<sequence>MGSDQQWARWVNMGNTTTKEKSDHVDGGTLLPNGIYSGPQDYDFRIVQRLIHQRKLAPFYKGLEDWDDSEDALEERAAAAAASASTSVSATSKPTPQQQQQQKGAHAHSHSRSSSSQGHTRGNSSSHNNSQGYAERSMVADQEREMRRLYQGAIECPICFLYYPRNINRTRCCDKPMCTECFVQLKRLESAPTESPACPYCVEPHFGVIYSSALLPSGLPGSPIPGHMTASSMTGSPSSSSVDRGADSQSVSSPSTRRRSTSHKSPEVVAADDLRPDWNRRILAAAQRQPGSRRASTSSSVSNSTFALGRRLAVGRQGTGSRRSNSTAAAQDYNGYLSAMRNMGTDLEELMIMEAMRQSLQDEEERLAREAAAAATTAAAGGSNAAADQTGEGSASGSSSPSPAQQNRGRGGPGAQGTAARLGGSTASPATGHSRSSTQSSTVHGGSTPVPPLAPSQSDNGSLESLSDRGVRHDDDSDSDQEDSPALLDNRAIRYAQVNFSTANSGAAAVAGNGSVREGSDLPKHRQAEGPGSRNAPETV</sequence>
<evidence type="ECO:0000313" key="3">
    <source>
        <dbReference type="EMBL" id="OAQ26910.1"/>
    </source>
</evidence>
<feature type="region of interest" description="Disordered" evidence="2">
    <location>
        <begin position="361"/>
        <end position="490"/>
    </location>
</feature>
<protein>
    <recommendedName>
        <fullName evidence="5">RING-type domain-containing protein</fullName>
    </recommendedName>
</protein>
<gene>
    <name evidence="3" type="ORF">K457DRAFT_127925</name>
</gene>
<dbReference type="PANTHER" id="PTHR31315">
    <property type="entry name" value="PROTEIN SIP5"/>
    <property type="match status" value="1"/>
</dbReference>
<feature type="compositionally biased region" description="Basic and acidic residues" evidence="2">
    <location>
        <begin position="466"/>
        <end position="475"/>
    </location>
</feature>
<dbReference type="OrthoDB" id="21471at2759"/>
<keyword evidence="4" id="KW-1185">Reference proteome</keyword>
<dbReference type="EMBL" id="KV442062">
    <property type="protein sequence ID" value="OAQ26910.1"/>
    <property type="molecule type" value="Genomic_DNA"/>
</dbReference>
<dbReference type="PANTHER" id="PTHR31315:SF1">
    <property type="entry name" value="PROTEIN SIP5"/>
    <property type="match status" value="1"/>
</dbReference>
<dbReference type="AlphaFoldDB" id="A0A197JP22"/>
<feature type="compositionally biased region" description="Low complexity" evidence="2">
    <location>
        <begin position="78"/>
        <end position="102"/>
    </location>
</feature>
<dbReference type="CDD" id="cd24139">
    <property type="entry name" value="SIP5-like"/>
    <property type="match status" value="1"/>
</dbReference>
<feature type="compositionally biased region" description="Polar residues" evidence="2">
    <location>
        <begin position="455"/>
        <end position="465"/>
    </location>
</feature>
<evidence type="ECO:0000256" key="2">
    <source>
        <dbReference type="SAM" id="MobiDB-lite"/>
    </source>
</evidence>
<proteinExistence type="inferred from homology"/>
<comment type="similarity">
    <text evidence="1">Belongs to the SIP5 family.</text>
</comment>
<reference evidence="3 4" key="1">
    <citation type="submission" date="2016-05" db="EMBL/GenBank/DDBJ databases">
        <title>Genome sequencing reveals origins of a unique bacterial endosymbiosis in the earliest lineages of terrestrial Fungi.</title>
        <authorList>
            <consortium name="DOE Joint Genome Institute"/>
            <person name="Uehling J."/>
            <person name="Gryganskyi A."/>
            <person name="Hameed K."/>
            <person name="Tschaplinski T."/>
            <person name="Misztal P."/>
            <person name="Wu S."/>
            <person name="Desiro A."/>
            <person name="Vande Pol N."/>
            <person name="Du Z.-Y."/>
            <person name="Zienkiewicz A."/>
            <person name="Zienkiewicz K."/>
            <person name="Morin E."/>
            <person name="Tisserant E."/>
            <person name="Splivallo R."/>
            <person name="Hainaut M."/>
            <person name="Henrissat B."/>
            <person name="Ohm R."/>
            <person name="Kuo A."/>
            <person name="Yan J."/>
            <person name="Lipzen A."/>
            <person name="Nolan M."/>
            <person name="Labutti K."/>
            <person name="Barry K."/>
            <person name="Goldstein A."/>
            <person name="Labbe J."/>
            <person name="Schadt C."/>
            <person name="Tuskan G."/>
            <person name="Grigoriev I."/>
            <person name="Martin F."/>
            <person name="Vilgalys R."/>
            <person name="Bonito G."/>
        </authorList>
    </citation>
    <scope>NUCLEOTIDE SEQUENCE [LARGE SCALE GENOMIC DNA]</scope>
    <source>
        <strain evidence="3 4">AG-77</strain>
    </source>
</reference>
<feature type="compositionally biased region" description="Low complexity" evidence="2">
    <location>
        <begin position="370"/>
        <end position="406"/>
    </location>
</feature>
<feature type="region of interest" description="Disordered" evidence="2">
    <location>
        <begin position="77"/>
        <end position="139"/>
    </location>
</feature>
<feature type="compositionally biased region" description="Basic and acidic residues" evidence="2">
    <location>
        <begin position="518"/>
        <end position="528"/>
    </location>
</feature>
<dbReference type="GO" id="GO:0005737">
    <property type="term" value="C:cytoplasm"/>
    <property type="evidence" value="ECO:0007669"/>
    <property type="project" value="TreeGrafter"/>
</dbReference>